<sequence>MVRIAPKVAAAALGGVILSSILAGSASAVSWGTVTASYDGKSRASAYGNFYNSAKAYAKNKILTKDLASDGNTIYSQMEFHWSSGAYDFGYHTPEHNHNYYVTDYLKDDLQGDSSSVAGWTHACVQLGFPVADRCSSWAQPKFSY</sequence>
<evidence type="ECO:0000313" key="2">
    <source>
        <dbReference type="EMBL" id="BAU77480.1"/>
    </source>
</evidence>
<keyword evidence="2" id="KW-0614">Plasmid</keyword>
<keyword evidence="1" id="KW-0732">Signal</keyword>
<geneLocation type="plasmid" evidence="2">
    <name>SAP2</name>
</geneLocation>
<proteinExistence type="predicted"/>
<gene>
    <name evidence="2" type="ORF">SAVERM_2p036</name>
</gene>
<organism evidence="2">
    <name type="scientific">Streptomyces avermitilis (strain ATCC 31267 / DSM 46492 / JCM 5070 / NBRC 14893 / NCIMB 12804 / NRRL 8165 / MA-4680)</name>
    <dbReference type="NCBI Taxonomy" id="227882"/>
    <lineage>
        <taxon>Bacteria</taxon>
        <taxon>Bacillati</taxon>
        <taxon>Actinomycetota</taxon>
        <taxon>Actinomycetes</taxon>
        <taxon>Kitasatosporales</taxon>
        <taxon>Streptomycetaceae</taxon>
        <taxon>Streptomyces</taxon>
    </lineage>
</organism>
<protein>
    <recommendedName>
        <fullName evidence="3">Secreted protein</fullName>
    </recommendedName>
</protein>
<evidence type="ECO:0008006" key="3">
    <source>
        <dbReference type="Google" id="ProtNLM"/>
    </source>
</evidence>
<name>A0A143SZD3_STRAW</name>
<feature type="signal peptide" evidence="1">
    <location>
        <begin position="1"/>
        <end position="28"/>
    </location>
</feature>
<accession>A0A143SZD3</accession>
<reference evidence="2" key="1">
    <citation type="submission" date="2016-03" db="EMBL/GenBank/DDBJ databases">
        <title>Complete sequence of the second linear plasmid SAP2 of Streptomyces avermitilis.</title>
        <authorList>
            <person name="Ikeda H."/>
        </authorList>
    </citation>
    <scope>NUCLEOTIDE SEQUENCE</scope>
    <source>
        <strain evidence="2">MA-4680</strain>
        <plasmid evidence="2">SAP2</plasmid>
    </source>
</reference>
<dbReference type="AlphaFoldDB" id="A0A143SZD3"/>
<evidence type="ECO:0000256" key="1">
    <source>
        <dbReference type="SAM" id="SignalP"/>
    </source>
</evidence>
<feature type="chain" id="PRO_5007513283" description="Secreted protein" evidence="1">
    <location>
        <begin position="29"/>
        <end position="145"/>
    </location>
</feature>
<dbReference type="EMBL" id="AP017380">
    <property type="protein sequence ID" value="BAU77480.1"/>
    <property type="molecule type" value="Genomic_DNA"/>
</dbReference>